<gene>
    <name evidence="3" type="ORF">LSH36_415g00007</name>
</gene>
<keyword evidence="2" id="KW-0732">Signal</keyword>
<evidence type="ECO:0000313" key="4">
    <source>
        <dbReference type="Proteomes" id="UP001208570"/>
    </source>
</evidence>
<sequence length="125" mass="14020">MAKALLLFASLALILASSYSMKCYEGANVDSLAKAKIKDGCGSCLWLNFGVYTYACSPVDCSLMTEYTELRFNCCMDEDLCNSGAGEIRQAVEETTMGEEGKLKKRRRWSNMDRTKRADNKKKKE</sequence>
<evidence type="ECO:0000256" key="2">
    <source>
        <dbReference type="SAM" id="SignalP"/>
    </source>
</evidence>
<dbReference type="Proteomes" id="UP001208570">
    <property type="component" value="Unassembled WGS sequence"/>
</dbReference>
<protein>
    <submittedName>
        <fullName evidence="3">Uncharacterized protein</fullName>
    </submittedName>
</protein>
<evidence type="ECO:0000313" key="3">
    <source>
        <dbReference type="EMBL" id="KAK2150252.1"/>
    </source>
</evidence>
<reference evidence="3" key="1">
    <citation type="journal article" date="2023" name="Mol. Biol. Evol.">
        <title>Third-Generation Sequencing Reveals the Adaptive Role of the Epigenome in Three Deep-Sea Polychaetes.</title>
        <authorList>
            <person name="Perez M."/>
            <person name="Aroh O."/>
            <person name="Sun Y."/>
            <person name="Lan Y."/>
            <person name="Juniper S.K."/>
            <person name="Young C.R."/>
            <person name="Angers B."/>
            <person name="Qian P.Y."/>
        </authorList>
    </citation>
    <scope>NUCLEOTIDE SEQUENCE</scope>
    <source>
        <strain evidence="3">P08H-3</strain>
    </source>
</reference>
<accession>A0AAD9JBP9</accession>
<feature type="region of interest" description="Disordered" evidence="1">
    <location>
        <begin position="92"/>
        <end position="125"/>
    </location>
</feature>
<comment type="caution">
    <text evidence="3">The sequence shown here is derived from an EMBL/GenBank/DDBJ whole genome shotgun (WGS) entry which is preliminary data.</text>
</comment>
<dbReference type="AlphaFoldDB" id="A0AAD9JBP9"/>
<evidence type="ECO:0000256" key="1">
    <source>
        <dbReference type="SAM" id="MobiDB-lite"/>
    </source>
</evidence>
<organism evidence="3 4">
    <name type="scientific">Paralvinella palmiformis</name>
    <dbReference type="NCBI Taxonomy" id="53620"/>
    <lineage>
        <taxon>Eukaryota</taxon>
        <taxon>Metazoa</taxon>
        <taxon>Spiralia</taxon>
        <taxon>Lophotrochozoa</taxon>
        <taxon>Annelida</taxon>
        <taxon>Polychaeta</taxon>
        <taxon>Sedentaria</taxon>
        <taxon>Canalipalpata</taxon>
        <taxon>Terebellida</taxon>
        <taxon>Terebelliformia</taxon>
        <taxon>Alvinellidae</taxon>
        <taxon>Paralvinella</taxon>
    </lineage>
</organism>
<keyword evidence="4" id="KW-1185">Reference proteome</keyword>
<dbReference type="EMBL" id="JAODUP010000415">
    <property type="protein sequence ID" value="KAK2150252.1"/>
    <property type="molecule type" value="Genomic_DNA"/>
</dbReference>
<name>A0AAD9JBP9_9ANNE</name>
<feature type="signal peptide" evidence="2">
    <location>
        <begin position="1"/>
        <end position="20"/>
    </location>
</feature>
<proteinExistence type="predicted"/>
<feature type="chain" id="PRO_5042293905" evidence="2">
    <location>
        <begin position="21"/>
        <end position="125"/>
    </location>
</feature>